<dbReference type="InterPro" id="IPR012317">
    <property type="entry name" value="Poly(ADP-ribose)pol_cat_dom"/>
</dbReference>
<dbReference type="Pfam" id="PF00644">
    <property type="entry name" value="PARP"/>
    <property type="match status" value="1"/>
</dbReference>
<evidence type="ECO:0000256" key="1">
    <source>
        <dbReference type="RuleBase" id="RU362114"/>
    </source>
</evidence>
<dbReference type="GO" id="GO:1990404">
    <property type="term" value="F:NAD+-protein mono-ADP-ribosyltransferase activity"/>
    <property type="evidence" value="ECO:0007669"/>
    <property type="project" value="TreeGrafter"/>
</dbReference>
<dbReference type="Gene3D" id="3.90.228.10">
    <property type="match status" value="1"/>
</dbReference>
<keyword evidence="1" id="KW-0808">Transferase</keyword>
<gene>
    <name evidence="3" type="ORF">FGO68_gene11114</name>
</gene>
<dbReference type="GO" id="GO:0005634">
    <property type="term" value="C:nucleus"/>
    <property type="evidence" value="ECO:0007669"/>
    <property type="project" value="TreeGrafter"/>
</dbReference>
<evidence type="ECO:0000313" key="4">
    <source>
        <dbReference type="Proteomes" id="UP000785679"/>
    </source>
</evidence>
<dbReference type="PANTHER" id="PTHR45740">
    <property type="entry name" value="POLY [ADP-RIBOSE] POLYMERASE"/>
    <property type="match status" value="1"/>
</dbReference>
<proteinExistence type="predicted"/>
<reference evidence="3" key="1">
    <citation type="submission" date="2019-06" db="EMBL/GenBank/DDBJ databases">
        <authorList>
            <person name="Zheng W."/>
        </authorList>
    </citation>
    <scope>NUCLEOTIDE SEQUENCE</scope>
    <source>
        <strain evidence="3">QDHG01</strain>
    </source>
</reference>
<dbReference type="OrthoDB" id="6133115at2759"/>
<sequence>MVQFRIQGFRNEEAFSDITNLIEKAIEYRFPSEWTDTLRIIQEPKVLRFDISKSSSEFSNIQQEFKKTMPTAIIKRVERIQSKTIWRNFILDQEMLKEKYGPSMPVLPTVMVYHGTSSTNPDEIIKGEEGFDMRYSADGYWGRAVYFAVNSSYSHAYSYKNKSSSFSTLEYGDRQMFYAKVNIGLFHDAGQQINREIKTPPPIDQYTIQQKGIPHGDQKLLYDSIKGNTQGSDVYMVYANRKAYPSYLITYTS</sequence>
<evidence type="ECO:0000313" key="3">
    <source>
        <dbReference type="EMBL" id="TNV85232.1"/>
    </source>
</evidence>
<protein>
    <recommendedName>
        <fullName evidence="1">Poly [ADP-ribose] polymerase</fullName>
        <shortName evidence="1">PARP</shortName>
        <ecNumber evidence="1">2.4.2.-</ecNumber>
    </recommendedName>
</protein>
<keyword evidence="1" id="KW-0520">NAD</keyword>
<dbReference type="SUPFAM" id="SSF56399">
    <property type="entry name" value="ADP-ribosylation"/>
    <property type="match status" value="1"/>
</dbReference>
<keyword evidence="4" id="KW-1185">Reference proteome</keyword>
<dbReference type="PANTHER" id="PTHR45740:SF2">
    <property type="entry name" value="POLY [ADP-RIBOSE] POLYMERASE"/>
    <property type="match status" value="1"/>
</dbReference>
<evidence type="ECO:0000259" key="2">
    <source>
        <dbReference type="PROSITE" id="PS51059"/>
    </source>
</evidence>
<feature type="domain" description="PARP catalytic" evidence="2">
    <location>
        <begin position="40"/>
        <end position="253"/>
    </location>
</feature>
<dbReference type="Proteomes" id="UP000785679">
    <property type="component" value="Unassembled WGS sequence"/>
</dbReference>
<name>A0A8J8T7F0_HALGN</name>
<dbReference type="InterPro" id="IPR051712">
    <property type="entry name" value="ARTD-AVP"/>
</dbReference>
<accession>A0A8J8T7F0</accession>
<dbReference type="PROSITE" id="PS51059">
    <property type="entry name" value="PARP_CATALYTIC"/>
    <property type="match status" value="1"/>
</dbReference>
<comment type="caution">
    <text evidence="3">The sequence shown here is derived from an EMBL/GenBank/DDBJ whole genome shotgun (WGS) entry which is preliminary data.</text>
</comment>
<dbReference type="EMBL" id="RRYP01002009">
    <property type="protein sequence ID" value="TNV85232.1"/>
    <property type="molecule type" value="Genomic_DNA"/>
</dbReference>
<organism evidence="3 4">
    <name type="scientific">Halteria grandinella</name>
    <dbReference type="NCBI Taxonomy" id="5974"/>
    <lineage>
        <taxon>Eukaryota</taxon>
        <taxon>Sar</taxon>
        <taxon>Alveolata</taxon>
        <taxon>Ciliophora</taxon>
        <taxon>Intramacronucleata</taxon>
        <taxon>Spirotrichea</taxon>
        <taxon>Stichotrichia</taxon>
        <taxon>Sporadotrichida</taxon>
        <taxon>Halteriidae</taxon>
        <taxon>Halteria</taxon>
    </lineage>
</organism>
<dbReference type="AlphaFoldDB" id="A0A8J8T7F0"/>
<dbReference type="GO" id="GO:0003950">
    <property type="term" value="F:NAD+ poly-ADP-ribosyltransferase activity"/>
    <property type="evidence" value="ECO:0007669"/>
    <property type="project" value="UniProtKB-UniRule"/>
</dbReference>
<dbReference type="EC" id="2.4.2.-" evidence="1"/>
<keyword evidence="1" id="KW-0328">Glycosyltransferase</keyword>